<organism evidence="1 2">
    <name type="scientific">Ruminiclostridium cellulolyticum (strain ATCC 35319 / DSM 5812 / JCM 6584 / H10)</name>
    <name type="common">Clostridium cellulolyticum</name>
    <dbReference type="NCBI Taxonomy" id="394503"/>
    <lineage>
        <taxon>Bacteria</taxon>
        <taxon>Bacillati</taxon>
        <taxon>Bacillota</taxon>
        <taxon>Clostridia</taxon>
        <taxon>Eubacteriales</taxon>
        <taxon>Oscillospiraceae</taxon>
        <taxon>Ruminiclostridium</taxon>
    </lineage>
</organism>
<dbReference type="Proteomes" id="UP000001349">
    <property type="component" value="Chromosome"/>
</dbReference>
<dbReference type="HOGENOM" id="CLU_1346966_0_0_9"/>
<gene>
    <name evidence="1" type="ordered locus">Ccel_0847</name>
</gene>
<evidence type="ECO:0000313" key="1">
    <source>
        <dbReference type="EMBL" id="ACL75222.1"/>
    </source>
</evidence>
<sequence>MGILREIFGPSKKEIWKLLSDQIGSEFIEGGFLSADKVIAHVKDWTVTLDTYTDSTGNSSTTYTRVRAPYINKDGFRFKIYRKGIFSEIGKAFGGQDVEVGFPEFDENFIIKGNDEQKLRTLFANSKIRQLIEFQPDIRLEIKDDEGWFAKSFPEGVDELYFCVVGVIKDIELLKALFDLYAEVLDQMCLMGSAYQSNPNVEL</sequence>
<reference evidence="1 2" key="1">
    <citation type="submission" date="2009-01" db="EMBL/GenBank/DDBJ databases">
        <title>Complete sequence of Clostridium cellulolyticum H10.</title>
        <authorList>
            <consortium name="US DOE Joint Genome Institute"/>
            <person name="Lucas S."/>
            <person name="Copeland A."/>
            <person name="Lapidus A."/>
            <person name="Glavina del Rio T."/>
            <person name="Dalin E."/>
            <person name="Tice H."/>
            <person name="Bruce D."/>
            <person name="Goodwin L."/>
            <person name="Pitluck S."/>
            <person name="Chertkov O."/>
            <person name="Saunders E."/>
            <person name="Brettin T."/>
            <person name="Detter J.C."/>
            <person name="Han C."/>
            <person name="Larimer F."/>
            <person name="Land M."/>
            <person name="Hauser L."/>
            <person name="Kyrpides N."/>
            <person name="Ivanova N."/>
            <person name="Zhou J."/>
            <person name="Richardson P."/>
        </authorList>
    </citation>
    <scope>NUCLEOTIDE SEQUENCE [LARGE SCALE GENOMIC DNA]</scope>
    <source>
        <strain evidence="2">ATCC 35319 / DSM 5812 / JCM 6584 / H10</strain>
    </source>
</reference>
<keyword evidence="2" id="KW-1185">Reference proteome</keyword>
<name>B8I8I9_RUMCH</name>
<dbReference type="RefSeq" id="WP_015924382.1">
    <property type="nucleotide sequence ID" value="NC_011898.1"/>
</dbReference>
<dbReference type="KEGG" id="cce:Ccel_0847"/>
<evidence type="ECO:0008006" key="3">
    <source>
        <dbReference type="Google" id="ProtNLM"/>
    </source>
</evidence>
<dbReference type="AlphaFoldDB" id="B8I8I9"/>
<dbReference type="STRING" id="394503.Ccel_0847"/>
<accession>B8I8I9</accession>
<dbReference type="OrthoDB" id="262374at2"/>
<dbReference type="EMBL" id="CP001348">
    <property type="protein sequence ID" value="ACL75222.1"/>
    <property type="molecule type" value="Genomic_DNA"/>
</dbReference>
<proteinExistence type="predicted"/>
<dbReference type="eggNOG" id="ENOG502ZAQH">
    <property type="taxonomic scope" value="Bacteria"/>
</dbReference>
<protein>
    <recommendedName>
        <fullName evidence="3">DUF3137 domain-containing protein</fullName>
    </recommendedName>
</protein>
<evidence type="ECO:0000313" key="2">
    <source>
        <dbReference type="Proteomes" id="UP000001349"/>
    </source>
</evidence>